<comment type="caution">
    <text evidence="2">The sequence shown here is derived from an EMBL/GenBank/DDBJ whole genome shotgun (WGS) entry which is preliminary data.</text>
</comment>
<reference evidence="3" key="1">
    <citation type="journal article" date="2019" name="Int. J. Syst. Evol. Microbiol.">
        <title>The Global Catalogue of Microorganisms (GCM) 10K type strain sequencing project: providing services to taxonomists for standard genome sequencing and annotation.</title>
        <authorList>
            <consortium name="The Broad Institute Genomics Platform"/>
            <consortium name="The Broad Institute Genome Sequencing Center for Infectious Disease"/>
            <person name="Wu L."/>
            <person name="Ma J."/>
        </authorList>
    </citation>
    <scope>NUCLEOTIDE SEQUENCE [LARGE SCALE GENOMIC DNA]</scope>
    <source>
        <strain evidence="3">JCM 3369</strain>
    </source>
</reference>
<feature type="compositionally biased region" description="Low complexity" evidence="1">
    <location>
        <begin position="106"/>
        <end position="128"/>
    </location>
</feature>
<evidence type="ECO:0000256" key="1">
    <source>
        <dbReference type="SAM" id="MobiDB-lite"/>
    </source>
</evidence>
<evidence type="ECO:0008006" key="4">
    <source>
        <dbReference type="Google" id="ProtNLM"/>
    </source>
</evidence>
<evidence type="ECO:0000313" key="3">
    <source>
        <dbReference type="Proteomes" id="UP001595955"/>
    </source>
</evidence>
<dbReference type="EMBL" id="JBHSGF010000009">
    <property type="protein sequence ID" value="MFC4556088.1"/>
    <property type="molecule type" value="Genomic_DNA"/>
</dbReference>
<feature type="region of interest" description="Disordered" evidence="1">
    <location>
        <begin position="96"/>
        <end position="128"/>
    </location>
</feature>
<keyword evidence="3" id="KW-1185">Reference proteome</keyword>
<gene>
    <name evidence="2" type="ORF">ACFO3F_12585</name>
</gene>
<organism evidence="2 3">
    <name type="scientific">Georgenia faecalis</name>
    <dbReference type="NCBI Taxonomy" id="2483799"/>
    <lineage>
        <taxon>Bacteria</taxon>
        <taxon>Bacillati</taxon>
        <taxon>Actinomycetota</taxon>
        <taxon>Actinomycetes</taxon>
        <taxon>Micrococcales</taxon>
        <taxon>Bogoriellaceae</taxon>
        <taxon>Georgenia</taxon>
    </lineage>
</organism>
<evidence type="ECO:0000313" key="2">
    <source>
        <dbReference type="EMBL" id="MFC4556088.1"/>
    </source>
</evidence>
<proteinExistence type="predicted"/>
<dbReference type="Proteomes" id="UP001595955">
    <property type="component" value="Unassembled WGS sequence"/>
</dbReference>
<accession>A0ABV9DD78</accession>
<name>A0ABV9DD78_9MICO</name>
<dbReference type="RefSeq" id="WP_122824545.1">
    <property type="nucleotide sequence ID" value="NZ_CP033325.1"/>
</dbReference>
<sequence>MHTPAHARPIRTATRRAAAVAAVFLLTGCGVRVDSPPPTVPSPGPAEVARQDAATSATELAAAATAAGAAADATTREVLTRVADAARVHAEALGGVWEPWPGSGPGATAPPEETASETASTTPPAAGAQPADVLAALAAGAWQAWDAATSPDASTDGRAALLGAVALSRTHAATELAAALGEGPPDLPAGAPLATVPPAARDAVDAARYAYEVVAARSSGAQREACLERARSLATLAGRPGGTVYDVTGPLASPSPGLSPEATLAAEAELDLVTAFLAELDAAAPAERAELLAAALDAADRARAWGLRLPALP</sequence>
<protein>
    <recommendedName>
        <fullName evidence="4">DUF4439 domain-containing protein</fullName>
    </recommendedName>
</protein>